<evidence type="ECO:0000256" key="2">
    <source>
        <dbReference type="SAM" id="SignalP"/>
    </source>
</evidence>
<comment type="caution">
    <text evidence="4">The sequence shown here is derived from an EMBL/GenBank/DDBJ whole genome shotgun (WGS) entry which is preliminary data.</text>
</comment>
<dbReference type="SUPFAM" id="SSF53850">
    <property type="entry name" value="Periplasmic binding protein-like II"/>
    <property type="match status" value="1"/>
</dbReference>
<feature type="signal peptide" evidence="2">
    <location>
        <begin position="1"/>
        <end position="26"/>
    </location>
</feature>
<dbReference type="PANTHER" id="PTHR35936:SF17">
    <property type="entry name" value="ARGININE-BINDING EXTRACELLULAR PROTEIN ARTP"/>
    <property type="match status" value="1"/>
</dbReference>
<feature type="chain" id="PRO_5044004401" evidence="2">
    <location>
        <begin position="27"/>
        <end position="296"/>
    </location>
</feature>
<organism evidence="4 5">
    <name type="scientific">Aquincola agrisoli</name>
    <dbReference type="NCBI Taxonomy" id="3119538"/>
    <lineage>
        <taxon>Bacteria</taxon>
        <taxon>Pseudomonadati</taxon>
        <taxon>Pseudomonadota</taxon>
        <taxon>Betaproteobacteria</taxon>
        <taxon>Burkholderiales</taxon>
        <taxon>Sphaerotilaceae</taxon>
        <taxon>Aquincola</taxon>
    </lineage>
</organism>
<dbReference type="PANTHER" id="PTHR35936">
    <property type="entry name" value="MEMBRANE-BOUND LYTIC MUREIN TRANSGLYCOSYLASE F"/>
    <property type="match status" value="1"/>
</dbReference>
<proteinExistence type="predicted"/>
<evidence type="ECO:0000313" key="4">
    <source>
        <dbReference type="EMBL" id="MEF7613009.1"/>
    </source>
</evidence>
<dbReference type="SMART" id="SM00062">
    <property type="entry name" value="PBPb"/>
    <property type="match status" value="1"/>
</dbReference>
<dbReference type="Gene3D" id="3.40.190.10">
    <property type="entry name" value="Periplasmic binding protein-like II"/>
    <property type="match status" value="2"/>
</dbReference>
<gene>
    <name evidence="4" type="ORF">V4F39_03730</name>
</gene>
<dbReference type="Proteomes" id="UP001336250">
    <property type="component" value="Unassembled WGS sequence"/>
</dbReference>
<keyword evidence="5" id="KW-1185">Reference proteome</keyword>
<sequence length="296" mass="32379">MTHRTPVLRPALAALVMAVLGSAACAQQAPAGAAEAPAPRKALRVCQDPNNLPFSNTKGEGIENRIAELFGRSLGLPVTYYSFPNRMAFIRNTLRMKVPGQDYPCDIVMGVPVGFDQGVSITKPYYRSTYALVLPRGKGLDAVQTADDFLKLPPERLKSLRIGIYDRSPATEWLKKHGLIDQGVPYKMMNADPAQYPGEIIEKELAAGAIDAAIVWGPIAGYYAQRVRQPALAVLPLASEDGVQFDYEMAMGVRYGEREWKQQIEGLIAAKQADIQAILKEFGVPLLDPAPGDRRN</sequence>
<dbReference type="AlphaFoldDB" id="A0AAW9QC97"/>
<dbReference type="NCBIfam" id="TIGR03871">
    <property type="entry name" value="ABC_peri_MoxJ_2"/>
    <property type="match status" value="1"/>
</dbReference>
<keyword evidence="1 2" id="KW-0732">Signal</keyword>
<dbReference type="PROSITE" id="PS51257">
    <property type="entry name" value="PROKAR_LIPOPROTEIN"/>
    <property type="match status" value="1"/>
</dbReference>
<accession>A0AAW9QC97</accession>
<name>A0AAW9QC97_9BURK</name>
<evidence type="ECO:0000259" key="3">
    <source>
        <dbReference type="SMART" id="SM00062"/>
    </source>
</evidence>
<dbReference type="EMBL" id="JAZIBG010000009">
    <property type="protein sequence ID" value="MEF7613009.1"/>
    <property type="molecule type" value="Genomic_DNA"/>
</dbReference>
<evidence type="ECO:0000256" key="1">
    <source>
        <dbReference type="ARBA" id="ARBA00022729"/>
    </source>
</evidence>
<dbReference type="InterPro" id="IPR001638">
    <property type="entry name" value="Solute-binding_3/MltF_N"/>
</dbReference>
<protein>
    <submittedName>
        <fullName evidence="4">Quinoprotein dehydrogenase-associated putative ABC transporter substrate-binding protein</fullName>
    </submittedName>
</protein>
<dbReference type="InterPro" id="IPR022448">
    <property type="entry name" value="Quinoprotein_dehydrogenase"/>
</dbReference>
<dbReference type="RefSeq" id="WP_332287924.1">
    <property type="nucleotide sequence ID" value="NZ_JAZIBG010000009.1"/>
</dbReference>
<feature type="domain" description="Solute-binding protein family 3/N-terminal" evidence="3">
    <location>
        <begin position="42"/>
        <end position="285"/>
    </location>
</feature>
<evidence type="ECO:0000313" key="5">
    <source>
        <dbReference type="Proteomes" id="UP001336250"/>
    </source>
</evidence>
<reference evidence="4 5" key="1">
    <citation type="submission" date="2024-02" db="EMBL/GenBank/DDBJ databases">
        <title>Genome sequence of Aquincola sp. MAHUQ-54.</title>
        <authorList>
            <person name="Huq M.A."/>
        </authorList>
    </citation>
    <scope>NUCLEOTIDE SEQUENCE [LARGE SCALE GENOMIC DNA]</scope>
    <source>
        <strain evidence="4 5">MAHUQ-54</strain>
    </source>
</reference>